<dbReference type="RefSeq" id="WP_311546795.1">
    <property type="nucleotide sequence ID" value="NZ_JAVREK010000023.1"/>
</dbReference>
<dbReference type="SUPFAM" id="SSF51735">
    <property type="entry name" value="NAD(P)-binding Rossmann-fold domains"/>
    <property type="match status" value="1"/>
</dbReference>
<dbReference type="PANTHER" id="PTHR43833:SF11">
    <property type="entry name" value="VOLTAGE-GATED POTASSIUM CHANNEL KCH"/>
    <property type="match status" value="1"/>
</dbReference>
<sequence length="468" mass="48993">MEAAPPAPETAPGTSARGAELSDRRLLVIGGDDLCDAVASHIHAWGRPVRRMHGPSNRDVQVALADDADAVAVVSRDDIRALRYALLVEHTRPGIPLLVTIFDRTVADEVVRSVPNCTVIAMTDALVPALLGPCVAEDIVSLSRGTEGDAEGYVTVRNTASGPRVEHVPRAAVRCRRRVRDAIRAQLRPLEGTTRALLAGLLGLAAVFALDSALGAVVLGEPVVTAAWHAANTLTTVDSPAAAASAPAWYHALSTVTLLCVLAFSALFTAGLVDRMTSLRLTGMVGTRAVPRSGHVVVVGLGQVGLRLCQELQRLGLGVVAVERDRHAACLPLARSAGIPVVSGRGGDRFLLQRLGVPNAQAIVAVSSDPLENVAVAVAARAVAPDRRIVIRAGGEDDVVAESRSLFRIATVCDVNQIGGSFIAATALGQGPLTTFTADGRLYALLDDGTVRDTDRWRRAPAPDPAAR</sequence>
<feature type="transmembrane region" description="Helical" evidence="1">
    <location>
        <begin position="248"/>
        <end position="273"/>
    </location>
</feature>
<accession>A0ABU2KYA9</accession>
<dbReference type="InterPro" id="IPR036291">
    <property type="entry name" value="NAD(P)-bd_dom_sf"/>
</dbReference>
<evidence type="ECO:0000313" key="4">
    <source>
        <dbReference type="Proteomes" id="UP001183226"/>
    </source>
</evidence>
<comment type="caution">
    <text evidence="3">The sequence shown here is derived from an EMBL/GenBank/DDBJ whole genome shotgun (WGS) entry which is preliminary data.</text>
</comment>
<protein>
    <submittedName>
        <fullName evidence="3">NAD-binding protein</fullName>
    </submittedName>
</protein>
<gene>
    <name evidence="3" type="ORF">RM446_19450</name>
</gene>
<dbReference type="Gene3D" id="3.40.50.720">
    <property type="entry name" value="NAD(P)-binding Rossmann-like Domain"/>
    <property type="match status" value="1"/>
</dbReference>
<dbReference type="EMBL" id="JAVREK010000023">
    <property type="protein sequence ID" value="MDT0304299.1"/>
    <property type="molecule type" value="Genomic_DNA"/>
</dbReference>
<organism evidence="3 4">
    <name type="scientific">Streptomonospora wellingtoniae</name>
    <dbReference type="NCBI Taxonomy" id="3075544"/>
    <lineage>
        <taxon>Bacteria</taxon>
        <taxon>Bacillati</taxon>
        <taxon>Actinomycetota</taxon>
        <taxon>Actinomycetes</taxon>
        <taxon>Streptosporangiales</taxon>
        <taxon>Nocardiopsidaceae</taxon>
        <taxon>Streptomonospora</taxon>
    </lineage>
</organism>
<dbReference type="Proteomes" id="UP001183226">
    <property type="component" value="Unassembled WGS sequence"/>
</dbReference>
<evidence type="ECO:0000259" key="2">
    <source>
        <dbReference type="Pfam" id="PF02254"/>
    </source>
</evidence>
<name>A0ABU2KYA9_9ACTN</name>
<reference evidence="4" key="1">
    <citation type="submission" date="2023-07" db="EMBL/GenBank/DDBJ databases">
        <title>30 novel species of actinomycetes from the DSMZ collection.</title>
        <authorList>
            <person name="Nouioui I."/>
        </authorList>
    </citation>
    <scope>NUCLEOTIDE SEQUENCE [LARGE SCALE GENOMIC DNA]</scope>
    <source>
        <strain evidence="4">DSM 45055</strain>
    </source>
</reference>
<dbReference type="PANTHER" id="PTHR43833">
    <property type="entry name" value="POTASSIUM CHANNEL PROTEIN 2-RELATED-RELATED"/>
    <property type="match status" value="1"/>
</dbReference>
<keyword evidence="1" id="KW-0812">Transmembrane</keyword>
<evidence type="ECO:0000313" key="3">
    <source>
        <dbReference type="EMBL" id="MDT0304299.1"/>
    </source>
</evidence>
<keyword evidence="1" id="KW-1133">Transmembrane helix</keyword>
<evidence type="ECO:0000256" key="1">
    <source>
        <dbReference type="SAM" id="Phobius"/>
    </source>
</evidence>
<keyword evidence="1" id="KW-0472">Membrane</keyword>
<proteinExistence type="predicted"/>
<feature type="domain" description="RCK N-terminal" evidence="2">
    <location>
        <begin position="296"/>
        <end position="398"/>
    </location>
</feature>
<dbReference type="InterPro" id="IPR003148">
    <property type="entry name" value="RCK_N"/>
</dbReference>
<dbReference type="Pfam" id="PF02254">
    <property type="entry name" value="TrkA_N"/>
    <property type="match status" value="1"/>
</dbReference>
<keyword evidence="4" id="KW-1185">Reference proteome</keyword>
<dbReference type="InterPro" id="IPR050721">
    <property type="entry name" value="Trk_Ktr_HKT_K-transport"/>
</dbReference>
<feature type="transmembrane region" description="Helical" evidence="1">
    <location>
        <begin position="196"/>
        <end position="219"/>
    </location>
</feature>